<reference evidence="2 3" key="1">
    <citation type="journal article" date="2019" name="Int. J. Syst. Evol. Microbiol.">
        <title>The Global Catalogue of Microorganisms (GCM) 10K type strain sequencing project: providing services to taxonomists for standard genome sequencing and annotation.</title>
        <authorList>
            <consortium name="The Broad Institute Genomics Platform"/>
            <consortium name="The Broad Institute Genome Sequencing Center for Infectious Disease"/>
            <person name="Wu L."/>
            <person name="Ma J."/>
        </authorList>
    </citation>
    <scope>NUCLEOTIDE SEQUENCE [LARGE SCALE GENOMIC DNA]</scope>
    <source>
        <strain evidence="2 3">JCM 15589</strain>
    </source>
</reference>
<organism evidence="2 3">
    <name type="scientific">Isoptericola hypogeus</name>
    <dbReference type="NCBI Taxonomy" id="300179"/>
    <lineage>
        <taxon>Bacteria</taxon>
        <taxon>Bacillati</taxon>
        <taxon>Actinomycetota</taxon>
        <taxon>Actinomycetes</taxon>
        <taxon>Micrococcales</taxon>
        <taxon>Promicromonosporaceae</taxon>
        <taxon>Isoptericola</taxon>
    </lineage>
</organism>
<proteinExistence type="predicted"/>
<sequence length="443" mass="47615">MTRTRKASMIAALAVLPLALTACIGGGGSGGGGSTAEGGGDADDQTLTIWHYENDDSAMGQAWAKAIEIFEDEHPDVTVEVEKQTFEQIQKNAKIVLTGDDVPDVMEYNKGNATAGQLASQGLLAPLTDAAEENGWADKLAGSLATTATYDENGLMGSGEWYGVPNYGEFVGVYYNQKMFDDLGLEVPTTLDELEAVMKAFKAEGITPLAEAGAEYPMGQLWYELVLANADREFVDSYQLFDGDVDFHGPEMTAATEQLDAWIKEGYVASDSAGLTAEDMGVAFMKGDYPMMVSGSWWFGRVVAEMQDEWGQFNFPGNTLHAGSSGNLWVVPTNADSPSLATEFIDTTLRPEVQEVLAQTGGLPVAGDASTIEDPKTKELTENFQAILDEDGLAFYPDWPVPGYYDVLVSELQSLINQSKSPDEVLDGLESAYVDGKADLLGE</sequence>
<dbReference type="PANTHER" id="PTHR43649">
    <property type="entry name" value="ARABINOSE-BINDING PROTEIN-RELATED"/>
    <property type="match status" value="1"/>
</dbReference>
<dbReference type="InterPro" id="IPR006059">
    <property type="entry name" value="SBP"/>
</dbReference>
<gene>
    <name evidence="2" type="ORF">GCM10009809_02110</name>
</gene>
<dbReference type="InterPro" id="IPR050490">
    <property type="entry name" value="Bact_solute-bd_prot1"/>
</dbReference>
<evidence type="ECO:0000256" key="1">
    <source>
        <dbReference type="SAM" id="SignalP"/>
    </source>
</evidence>
<dbReference type="PROSITE" id="PS51257">
    <property type="entry name" value="PROKAR_LIPOPROTEIN"/>
    <property type="match status" value="1"/>
</dbReference>
<accession>A0ABN2IPY0</accession>
<dbReference type="Pfam" id="PF13416">
    <property type="entry name" value="SBP_bac_8"/>
    <property type="match status" value="1"/>
</dbReference>
<dbReference type="Proteomes" id="UP001501138">
    <property type="component" value="Unassembled WGS sequence"/>
</dbReference>
<dbReference type="PANTHER" id="PTHR43649:SF12">
    <property type="entry name" value="DIACETYLCHITOBIOSE BINDING PROTEIN DASA"/>
    <property type="match status" value="1"/>
</dbReference>
<feature type="signal peptide" evidence="1">
    <location>
        <begin position="1"/>
        <end position="22"/>
    </location>
</feature>
<name>A0ABN2IPY0_9MICO</name>
<keyword evidence="3" id="KW-1185">Reference proteome</keyword>
<comment type="caution">
    <text evidence="2">The sequence shown here is derived from an EMBL/GenBank/DDBJ whole genome shotgun (WGS) entry which is preliminary data.</text>
</comment>
<dbReference type="RefSeq" id="WP_344244777.1">
    <property type="nucleotide sequence ID" value="NZ_BAAAPM010000002.1"/>
</dbReference>
<evidence type="ECO:0000313" key="2">
    <source>
        <dbReference type="EMBL" id="GAA1709438.1"/>
    </source>
</evidence>
<evidence type="ECO:0000313" key="3">
    <source>
        <dbReference type="Proteomes" id="UP001501138"/>
    </source>
</evidence>
<dbReference type="SUPFAM" id="SSF53850">
    <property type="entry name" value="Periplasmic binding protein-like II"/>
    <property type="match status" value="1"/>
</dbReference>
<feature type="chain" id="PRO_5045549310" evidence="1">
    <location>
        <begin position="23"/>
        <end position="443"/>
    </location>
</feature>
<dbReference type="Gene3D" id="3.40.190.10">
    <property type="entry name" value="Periplasmic binding protein-like II"/>
    <property type="match status" value="2"/>
</dbReference>
<keyword evidence="1" id="KW-0732">Signal</keyword>
<dbReference type="EMBL" id="BAAAPM010000002">
    <property type="protein sequence ID" value="GAA1709438.1"/>
    <property type="molecule type" value="Genomic_DNA"/>
</dbReference>
<protein>
    <submittedName>
        <fullName evidence="2">Extracellular solute-binding protein</fullName>
    </submittedName>
</protein>